<evidence type="ECO:0000313" key="10">
    <source>
        <dbReference type="EMBL" id="MDA3613845.1"/>
    </source>
</evidence>
<keyword evidence="4" id="KW-0125">Carotenoid biosynthesis</keyword>
<sequence length="242" mass="28063">MLQPYTYILINFFTIIICFIASFHKKIQFHKYFGTFSISATIVAIPFIIWDIWFTKMGVWWFNNSYTINAIIAGLPIEEWLFFICIPFSCVFTYYCLNKFYDLSWANAFNNIIVFISSIICILVALLHYQQTYTLVTAVITAAVLLYLHFIARQDWIGQASLVYTILMLGFFPVNGILTGTGIQSPIVNYNPEEFLGIKMLTIPVEDAVYGYSQFLLNIYIFNLLVKRKNKVKEHHTIAVTQ</sequence>
<dbReference type="InterPro" id="IPR017825">
    <property type="entry name" value="Lycopene_cyclase_dom"/>
</dbReference>
<gene>
    <name evidence="10" type="ORF">O3P16_03420</name>
</gene>
<feature type="transmembrane region" description="Helical" evidence="8">
    <location>
        <begin position="6"/>
        <end position="23"/>
    </location>
</feature>
<evidence type="ECO:0000256" key="4">
    <source>
        <dbReference type="ARBA" id="ARBA00022746"/>
    </source>
</evidence>
<keyword evidence="6 8" id="KW-0472">Membrane</keyword>
<comment type="subcellular location">
    <subcellularLocation>
        <location evidence="1">Membrane</location>
        <topology evidence="1">Multi-pass membrane protein</topology>
    </subcellularLocation>
</comment>
<dbReference type="NCBIfam" id="TIGR03462">
    <property type="entry name" value="CarR_dom_SF"/>
    <property type="match status" value="2"/>
</dbReference>
<comment type="pathway">
    <text evidence="2">Carotenoid biosynthesis.</text>
</comment>
<feature type="domain" description="Lycopene cyclase" evidence="9">
    <location>
        <begin position="5"/>
        <end position="97"/>
    </location>
</feature>
<feature type="transmembrane region" description="Helical" evidence="8">
    <location>
        <begin position="208"/>
        <end position="226"/>
    </location>
</feature>
<keyword evidence="7" id="KW-0413">Isomerase</keyword>
<feature type="domain" description="Lycopene cyclase" evidence="9">
    <location>
        <begin position="131"/>
        <end position="224"/>
    </location>
</feature>
<evidence type="ECO:0000256" key="7">
    <source>
        <dbReference type="ARBA" id="ARBA00023235"/>
    </source>
</evidence>
<evidence type="ECO:0000256" key="8">
    <source>
        <dbReference type="SAM" id="Phobius"/>
    </source>
</evidence>
<name>A0ABT4UGE2_9BACT</name>
<reference evidence="10 11" key="1">
    <citation type="submission" date="2022-12" db="EMBL/GenBank/DDBJ databases">
        <title>Chitinophagaceae gen. sp. nov., a new member of the family Chitinophagaceae, isolated from soil in a chemical factory.</title>
        <authorList>
            <person name="Ke Z."/>
        </authorList>
    </citation>
    <scope>NUCLEOTIDE SEQUENCE [LARGE SCALE GENOMIC DNA]</scope>
    <source>
        <strain evidence="10 11">LY-5</strain>
    </source>
</reference>
<comment type="caution">
    <text evidence="10">The sequence shown here is derived from an EMBL/GenBank/DDBJ whole genome shotgun (WGS) entry which is preliminary data.</text>
</comment>
<keyword evidence="11" id="KW-1185">Reference proteome</keyword>
<evidence type="ECO:0000256" key="1">
    <source>
        <dbReference type="ARBA" id="ARBA00004141"/>
    </source>
</evidence>
<proteinExistence type="predicted"/>
<feature type="transmembrane region" description="Helical" evidence="8">
    <location>
        <begin position="80"/>
        <end position="97"/>
    </location>
</feature>
<protein>
    <submittedName>
        <fullName evidence="10">Lycopene cyclase domain-containing protein</fullName>
    </submittedName>
</protein>
<evidence type="ECO:0000259" key="9">
    <source>
        <dbReference type="Pfam" id="PF18916"/>
    </source>
</evidence>
<dbReference type="EMBL" id="JAQGEF010000003">
    <property type="protein sequence ID" value="MDA3613845.1"/>
    <property type="molecule type" value="Genomic_DNA"/>
</dbReference>
<feature type="transmembrane region" description="Helical" evidence="8">
    <location>
        <begin position="32"/>
        <end position="53"/>
    </location>
</feature>
<evidence type="ECO:0000256" key="5">
    <source>
        <dbReference type="ARBA" id="ARBA00022989"/>
    </source>
</evidence>
<evidence type="ECO:0000256" key="6">
    <source>
        <dbReference type="ARBA" id="ARBA00023136"/>
    </source>
</evidence>
<keyword evidence="5 8" id="KW-1133">Transmembrane helix</keyword>
<dbReference type="Proteomes" id="UP001210231">
    <property type="component" value="Unassembled WGS sequence"/>
</dbReference>
<evidence type="ECO:0000256" key="2">
    <source>
        <dbReference type="ARBA" id="ARBA00004829"/>
    </source>
</evidence>
<feature type="transmembrane region" description="Helical" evidence="8">
    <location>
        <begin position="109"/>
        <end position="127"/>
    </location>
</feature>
<accession>A0ABT4UGE2</accession>
<evidence type="ECO:0000313" key="11">
    <source>
        <dbReference type="Proteomes" id="UP001210231"/>
    </source>
</evidence>
<evidence type="ECO:0000256" key="3">
    <source>
        <dbReference type="ARBA" id="ARBA00022692"/>
    </source>
</evidence>
<feature type="transmembrane region" description="Helical" evidence="8">
    <location>
        <begin position="133"/>
        <end position="150"/>
    </location>
</feature>
<dbReference type="Pfam" id="PF18916">
    <property type="entry name" value="Lycopene_cyc"/>
    <property type="match status" value="2"/>
</dbReference>
<keyword evidence="3 8" id="KW-0812">Transmembrane</keyword>
<organism evidence="10 11">
    <name type="scientific">Polluticaenibacter yanchengensis</name>
    <dbReference type="NCBI Taxonomy" id="3014562"/>
    <lineage>
        <taxon>Bacteria</taxon>
        <taxon>Pseudomonadati</taxon>
        <taxon>Bacteroidota</taxon>
        <taxon>Chitinophagia</taxon>
        <taxon>Chitinophagales</taxon>
        <taxon>Chitinophagaceae</taxon>
        <taxon>Polluticaenibacter</taxon>
    </lineage>
</organism>
<dbReference type="RefSeq" id="WP_407030175.1">
    <property type="nucleotide sequence ID" value="NZ_JAQGEF010000003.1"/>
</dbReference>
<feature type="transmembrane region" description="Helical" evidence="8">
    <location>
        <begin position="162"/>
        <end position="188"/>
    </location>
</feature>